<evidence type="ECO:0000256" key="1">
    <source>
        <dbReference type="SAM" id="MobiDB-lite"/>
    </source>
</evidence>
<proteinExistence type="predicted"/>
<feature type="region of interest" description="Disordered" evidence="1">
    <location>
        <begin position="41"/>
        <end position="69"/>
    </location>
</feature>
<comment type="caution">
    <text evidence="2">The sequence shown here is derived from an EMBL/GenBank/DDBJ whole genome shotgun (WGS) entry which is preliminary data.</text>
</comment>
<reference evidence="2 3" key="1">
    <citation type="submission" date="2023-08" db="EMBL/GenBank/DDBJ databases">
        <title>Black Yeasts Isolated from many extreme environments.</title>
        <authorList>
            <person name="Coleine C."/>
            <person name="Stajich J.E."/>
            <person name="Selbmann L."/>
        </authorList>
    </citation>
    <scope>NUCLEOTIDE SEQUENCE [LARGE SCALE GENOMIC DNA]</scope>
    <source>
        <strain evidence="2 3">CCFEE 536</strain>
    </source>
</reference>
<dbReference type="EMBL" id="JAVRRA010020901">
    <property type="protein sequence ID" value="KAK5158133.1"/>
    <property type="molecule type" value="Genomic_DNA"/>
</dbReference>
<evidence type="ECO:0008006" key="4">
    <source>
        <dbReference type="Google" id="ProtNLM"/>
    </source>
</evidence>
<accession>A0ABR0LHK5</accession>
<protein>
    <recommendedName>
        <fullName evidence="4">HAT C-terminal dimerisation domain-containing protein</fullName>
    </recommendedName>
</protein>
<evidence type="ECO:0000313" key="3">
    <source>
        <dbReference type="Proteomes" id="UP001357485"/>
    </source>
</evidence>
<feature type="non-terminal residue" evidence="2">
    <location>
        <position position="69"/>
    </location>
</feature>
<evidence type="ECO:0000313" key="2">
    <source>
        <dbReference type="EMBL" id="KAK5158133.1"/>
    </source>
</evidence>
<gene>
    <name evidence="2" type="ORF">LTR16_012446</name>
</gene>
<organism evidence="2 3">
    <name type="scientific">Cryomyces antarcticus</name>
    <dbReference type="NCBI Taxonomy" id="329879"/>
    <lineage>
        <taxon>Eukaryota</taxon>
        <taxon>Fungi</taxon>
        <taxon>Dikarya</taxon>
        <taxon>Ascomycota</taxon>
        <taxon>Pezizomycotina</taxon>
        <taxon>Dothideomycetes</taxon>
        <taxon>Dothideomycetes incertae sedis</taxon>
        <taxon>Cryomyces</taxon>
    </lineage>
</organism>
<feature type="compositionally biased region" description="Acidic residues" evidence="1">
    <location>
        <begin position="50"/>
        <end position="69"/>
    </location>
</feature>
<dbReference type="Proteomes" id="UP001357485">
    <property type="component" value="Unassembled WGS sequence"/>
</dbReference>
<sequence>MSAKRVFSGARRTVSWERARLGGKVIEQTECLKHWIRNGLANDNGSDFGSDGDGDGDGNSDSDSEMEEM</sequence>
<keyword evidence="3" id="KW-1185">Reference proteome</keyword>
<name>A0ABR0LHK5_9PEZI</name>